<keyword evidence="12" id="KW-1185">Reference proteome</keyword>
<dbReference type="SUPFAM" id="SSF50156">
    <property type="entry name" value="PDZ domain-like"/>
    <property type="match status" value="1"/>
</dbReference>
<comment type="caution">
    <text evidence="11">The sequence shown here is derived from an EMBL/GenBank/DDBJ whole genome shotgun (WGS) entry which is preliminary data.</text>
</comment>
<feature type="domain" description="Tail specific protease" evidence="10">
    <location>
        <begin position="855"/>
        <end position="1060"/>
    </location>
</feature>
<comment type="function">
    <text evidence="7">Degrades oligopeptides.</text>
</comment>
<dbReference type="PANTHER" id="PTHR43253">
    <property type="entry name" value="TRICORN PROTEASE HOMOLOG 2-RELATED"/>
    <property type="match status" value="1"/>
</dbReference>
<sequence>MLTMRFSLRRSLLSCAALLGCSYGLTAQAETGYFREPSLTGQTVLFNAEQSVWSVPLGGGTAQRLTSAPHGANAVDPHPVLSPDGAEIAFLANYDGPTEIYVMPSSGGTPRRVTFENAPKLLLTGWDAHAGILYAMPDATGPYYSYNVASLDPKTGIKHVYPLAYANDAALSPDGKWLYAVRFGLAVTGDHMRAYRGGSLSQLWRFDLQSGKEAERIGSRTANLIHPMPWRDRLIVISDENGRYNLWSLATDGTDAKQLTHFTDYSVLEASLSGDSVVFRKGADLFALDLTSGQSKQIPITLVSDNAPRAPYWLDRPTRFKTSEAISPKGDATVFTMRGHTIVAAASPRRLIVIPTADNVRLRLAHVTPDGKSVIAFSDAGGESALWRFAADGSGKGEALSQPSSTEPVALAISPDGKYVAHTDLLGRLWLFNLSNKSEKLVDDATSDGTNVFDALSWSADGKILSFVRTRGAGLRRQIALYAPETGRTGWVTGDRYDSYSPTFSPDGKWLWFLSDRTFSLANDSPWGDRNLGPAFPHRTGIYALALQANDHFPFQPPTELDHDDRKTKPEPEDGEKANKKTPKKPLPALEWNGLADRLFQVPVPAADYHGLGASGDFLFTMDGTGEDTNPLKSIHIDNNEHKVETFAPKVEDFDISADGKTIMTVTPRPKQTPEVMLLPVGAKKPDDVAGKTVSLDGLRLRIDPAQEWSDEFVDAWRLHRDHYYDRDLHGVDWKAVRAHFAPFVDRLGDRADLDDLLGQMVAEIGAMHSQLRPAQSLEEPATNLIAGLGAQLTREAQGFRITHIYRGDRDLPDQQSPLAAPGVDAQDGDLIVAVNGQLTVGEPDLSTLLANQAGKQVLLTLSRKGKEHKAVVTAVSFAKQKSLRARDWEVSRADVVDRASHGRIGYLHLQAMVGDDMEAFAREFYANIDKDGLIVDVRGNNGGNIDSWVLTQLMRRPWMFWSRYGNAPAIDMQQAFQGHLIVLADERTYSDGETFSQGIKSLHIAPVLGERTAGAGVWLSDGDRLIDNGNARTAENPYFDMNGHWLVENKGVSPDIEVENMPVATFNRQDQQLDAAIAYLNKQMTEHPRPALKAEAFPPEQPAPPK</sequence>
<feature type="compositionally biased region" description="Basic and acidic residues" evidence="8">
    <location>
        <begin position="560"/>
        <end position="579"/>
    </location>
</feature>
<dbReference type="InterPro" id="IPR012393">
    <property type="entry name" value="Tricorn_protease"/>
</dbReference>
<evidence type="ECO:0000313" key="11">
    <source>
        <dbReference type="EMBL" id="GBR08272.1"/>
    </source>
</evidence>
<comment type="subcellular location">
    <subcellularLocation>
        <location evidence="1 7">Cytoplasm</location>
    </subcellularLocation>
</comment>
<dbReference type="PANTHER" id="PTHR43253:SF1">
    <property type="entry name" value="TRICORN PROTEASE HOMOLOG 2-RELATED"/>
    <property type="match status" value="1"/>
</dbReference>
<dbReference type="InterPro" id="IPR028204">
    <property type="entry name" value="Tricorn_C1"/>
</dbReference>
<dbReference type="Gene3D" id="3.30.750.44">
    <property type="match status" value="1"/>
</dbReference>
<dbReference type="SMART" id="SM00245">
    <property type="entry name" value="TSPc"/>
    <property type="match status" value="1"/>
</dbReference>
<dbReference type="InterPro" id="IPR015943">
    <property type="entry name" value="WD40/YVTN_repeat-like_dom_sf"/>
</dbReference>
<evidence type="ECO:0000256" key="9">
    <source>
        <dbReference type="SAM" id="SignalP"/>
    </source>
</evidence>
<protein>
    <recommendedName>
        <fullName evidence="7">Tricorn protease homolog</fullName>
        <ecNumber evidence="7">3.4.21.-</ecNumber>
    </recommendedName>
</protein>
<keyword evidence="3 7" id="KW-0963">Cytoplasm</keyword>
<evidence type="ECO:0000256" key="1">
    <source>
        <dbReference type="ARBA" id="ARBA00004496"/>
    </source>
</evidence>
<evidence type="ECO:0000259" key="10">
    <source>
        <dbReference type="SMART" id="SM00245"/>
    </source>
</evidence>
<evidence type="ECO:0000256" key="2">
    <source>
        <dbReference type="ARBA" id="ARBA00008524"/>
    </source>
</evidence>
<evidence type="ECO:0000256" key="4">
    <source>
        <dbReference type="ARBA" id="ARBA00022670"/>
    </source>
</evidence>
<dbReference type="EC" id="3.4.21.-" evidence="7"/>
<dbReference type="InterPro" id="IPR029414">
    <property type="entry name" value="Tricorn_PDZ"/>
</dbReference>
<dbReference type="Pfam" id="PF14684">
    <property type="entry name" value="Tricorn_C1"/>
    <property type="match status" value="1"/>
</dbReference>
<dbReference type="Gene3D" id="2.130.10.10">
    <property type="entry name" value="YVTN repeat-like/Quinoprotein amine dehydrogenase"/>
    <property type="match status" value="1"/>
</dbReference>
<feature type="chain" id="PRO_5045472230" description="Tricorn protease homolog" evidence="9">
    <location>
        <begin position="30"/>
        <end position="1107"/>
    </location>
</feature>
<evidence type="ECO:0000256" key="8">
    <source>
        <dbReference type="SAM" id="MobiDB-lite"/>
    </source>
</evidence>
<dbReference type="Pfam" id="PF26549">
    <property type="entry name" value="Tricorn_N"/>
    <property type="match status" value="1"/>
</dbReference>
<accession>A0ABQ0Q7V7</accession>
<proteinExistence type="inferred from homology"/>
<evidence type="ECO:0000256" key="3">
    <source>
        <dbReference type="ARBA" id="ARBA00022490"/>
    </source>
</evidence>
<keyword evidence="9" id="KW-0732">Signal</keyword>
<reference evidence="11" key="1">
    <citation type="submission" date="2013-04" db="EMBL/GenBank/DDBJ databases">
        <title>The genome sequencing project of 58 acetic acid bacteria.</title>
        <authorList>
            <person name="Okamoto-Kainuma A."/>
            <person name="Ishikawa M."/>
            <person name="Umino S."/>
            <person name="Koizumi Y."/>
            <person name="Shiwa Y."/>
            <person name="Yoshikawa H."/>
            <person name="Matsutani M."/>
            <person name="Matsushita K."/>
        </authorList>
    </citation>
    <scope>NUCLEOTIDE SEQUENCE</scope>
    <source>
        <strain evidence="11">NRIC 0228</strain>
    </source>
</reference>
<dbReference type="CDD" id="cd07562">
    <property type="entry name" value="Peptidase_S41_TRI"/>
    <property type="match status" value="1"/>
</dbReference>
<evidence type="ECO:0000256" key="5">
    <source>
        <dbReference type="ARBA" id="ARBA00022801"/>
    </source>
</evidence>
<gene>
    <name evidence="11" type="ORF">AA0228_0291</name>
</gene>
<dbReference type="PIRSF" id="PIRSF036421">
    <property type="entry name" value="Tricorn_protease"/>
    <property type="match status" value="1"/>
</dbReference>
<keyword evidence="4 7" id="KW-0645">Protease</keyword>
<feature type="region of interest" description="Disordered" evidence="8">
    <location>
        <begin position="554"/>
        <end position="588"/>
    </location>
</feature>
<dbReference type="Pfam" id="PF03572">
    <property type="entry name" value="Peptidase_S41"/>
    <property type="match status" value="1"/>
</dbReference>
<dbReference type="Gene3D" id="3.90.226.10">
    <property type="entry name" value="2-enoyl-CoA Hydratase, Chain A, domain 1"/>
    <property type="match status" value="1"/>
</dbReference>
<dbReference type="InterPro" id="IPR029045">
    <property type="entry name" value="ClpP/crotonase-like_dom_sf"/>
</dbReference>
<feature type="signal peptide" evidence="9">
    <location>
        <begin position="1"/>
        <end position="29"/>
    </location>
</feature>
<dbReference type="Proteomes" id="UP001061070">
    <property type="component" value="Unassembled WGS sequence"/>
</dbReference>
<keyword evidence="6 7" id="KW-0720">Serine protease</keyword>
<name>A0ABQ0Q7V7_9PROT</name>
<organism evidence="11 12">
    <name type="scientific">Gluconobacter frateurii NRIC 0228</name>
    <dbReference type="NCBI Taxonomy" id="1307946"/>
    <lineage>
        <taxon>Bacteria</taxon>
        <taxon>Pseudomonadati</taxon>
        <taxon>Pseudomonadota</taxon>
        <taxon>Alphaproteobacteria</taxon>
        <taxon>Acetobacterales</taxon>
        <taxon>Acetobacteraceae</taxon>
        <taxon>Gluconobacter</taxon>
    </lineage>
</organism>
<dbReference type="Gene3D" id="2.30.42.10">
    <property type="match status" value="1"/>
</dbReference>
<dbReference type="PROSITE" id="PS51257">
    <property type="entry name" value="PROKAR_LIPOPROTEIN"/>
    <property type="match status" value="1"/>
</dbReference>
<dbReference type="EMBL" id="BAQW01000001">
    <property type="protein sequence ID" value="GBR08272.1"/>
    <property type="molecule type" value="Genomic_DNA"/>
</dbReference>
<comment type="similarity">
    <text evidence="2 7">Belongs to the peptidase S41B family.</text>
</comment>
<evidence type="ECO:0000256" key="7">
    <source>
        <dbReference type="PIRNR" id="PIRNR036421"/>
    </source>
</evidence>
<keyword evidence="5 7" id="KW-0378">Hydrolase</keyword>
<evidence type="ECO:0000313" key="12">
    <source>
        <dbReference type="Proteomes" id="UP001061070"/>
    </source>
</evidence>
<dbReference type="SUPFAM" id="SSF69304">
    <property type="entry name" value="Tricorn protease N-terminal domain"/>
    <property type="match status" value="2"/>
</dbReference>
<dbReference type="Gene3D" id="2.120.10.60">
    <property type="entry name" value="Tricorn protease N-terminal domain"/>
    <property type="match status" value="1"/>
</dbReference>
<dbReference type="Pfam" id="PF26550">
    <property type="entry name" value="Tricorn_2nd"/>
    <property type="match status" value="1"/>
</dbReference>
<dbReference type="InterPro" id="IPR005151">
    <property type="entry name" value="Tail-specific_protease"/>
</dbReference>
<dbReference type="SUPFAM" id="SSF52096">
    <property type="entry name" value="ClpP/crotonase"/>
    <property type="match status" value="1"/>
</dbReference>
<dbReference type="InterPro" id="IPR036034">
    <property type="entry name" value="PDZ_sf"/>
</dbReference>
<dbReference type="Pfam" id="PF14685">
    <property type="entry name" value="PDZ_Tricorn"/>
    <property type="match status" value="1"/>
</dbReference>
<evidence type="ECO:0000256" key="6">
    <source>
        <dbReference type="ARBA" id="ARBA00022825"/>
    </source>
</evidence>